<sequence>MLKYIKPVAVALAIGLGFSAGAASAETTLRMSSWLPPKHPIVADMMVPWIEEVKKATNGSVNIIILPKALGAAPAHFDLAKDGIADVTFGVHGYQPGRFLLTQAAEVPFLGNSSEAISVAYWRIFEKHLAKANEHEGVKLLALMTHGPGQMFNTQRPITSLADLAGMKIRVGGGLINDLTTALGATALLKPAPASYELISTGVADGVFFPKESIKSFKLASFIKYGTVVPGGLYNVSFFLAMNPAKFEALTKAEQDAIMSVSGEHFAKMAGQAWDRADKAGQADMEAAGVEIIDAPEALVQGIAEKAAPMEAAWIAAAKEKGIDGDMVLKDFRAEIAKLEASN</sequence>
<name>A0A1Y5S321_9PROT</name>
<dbReference type="CDD" id="cd13665">
    <property type="entry name" value="PBP2_TRAP_Dctp3_4"/>
    <property type="match status" value="1"/>
</dbReference>
<evidence type="ECO:0000256" key="2">
    <source>
        <dbReference type="SAM" id="SignalP"/>
    </source>
</evidence>
<dbReference type="PANTHER" id="PTHR33376">
    <property type="match status" value="1"/>
</dbReference>
<dbReference type="Proteomes" id="UP000193200">
    <property type="component" value="Unassembled WGS sequence"/>
</dbReference>
<accession>A0A1Y5S321</accession>
<dbReference type="PANTHER" id="PTHR33376:SF15">
    <property type="entry name" value="BLL6794 PROTEIN"/>
    <property type="match status" value="1"/>
</dbReference>
<dbReference type="NCBIfam" id="NF037995">
    <property type="entry name" value="TRAP_S1"/>
    <property type="match status" value="1"/>
</dbReference>
<organism evidence="3 4">
    <name type="scientific">Oceanibacterium hippocampi</name>
    <dbReference type="NCBI Taxonomy" id="745714"/>
    <lineage>
        <taxon>Bacteria</taxon>
        <taxon>Pseudomonadati</taxon>
        <taxon>Pseudomonadota</taxon>
        <taxon>Alphaproteobacteria</taxon>
        <taxon>Sneathiellales</taxon>
        <taxon>Sneathiellaceae</taxon>
        <taxon>Oceanibacterium</taxon>
    </lineage>
</organism>
<dbReference type="Pfam" id="PF03480">
    <property type="entry name" value="DctP"/>
    <property type="match status" value="1"/>
</dbReference>
<gene>
    <name evidence="3" type="primary">siaP_1</name>
    <name evidence="3" type="ORF">OCH7691_00968</name>
</gene>
<proteinExistence type="predicted"/>
<evidence type="ECO:0000256" key="1">
    <source>
        <dbReference type="ARBA" id="ARBA00022729"/>
    </source>
</evidence>
<dbReference type="Gene3D" id="3.40.190.170">
    <property type="entry name" value="Bacterial extracellular solute-binding protein, family 7"/>
    <property type="match status" value="1"/>
</dbReference>
<feature type="chain" id="PRO_5012328320" evidence="2">
    <location>
        <begin position="23"/>
        <end position="343"/>
    </location>
</feature>
<dbReference type="AlphaFoldDB" id="A0A1Y5S321"/>
<protein>
    <submittedName>
        <fullName evidence="3">Sialic acid-binding periplasmic protein SiaP</fullName>
    </submittedName>
</protein>
<dbReference type="InterPro" id="IPR018389">
    <property type="entry name" value="DctP_fam"/>
</dbReference>
<dbReference type="EMBL" id="FWFR01000001">
    <property type="protein sequence ID" value="SLN28917.1"/>
    <property type="molecule type" value="Genomic_DNA"/>
</dbReference>
<dbReference type="InterPro" id="IPR038404">
    <property type="entry name" value="TRAP_DctP_sf"/>
</dbReference>
<evidence type="ECO:0000313" key="3">
    <source>
        <dbReference type="EMBL" id="SLN28917.1"/>
    </source>
</evidence>
<evidence type="ECO:0000313" key="4">
    <source>
        <dbReference type="Proteomes" id="UP000193200"/>
    </source>
</evidence>
<reference evidence="3 4" key="1">
    <citation type="submission" date="2017-03" db="EMBL/GenBank/DDBJ databases">
        <authorList>
            <person name="Afonso C.L."/>
            <person name="Miller P.J."/>
            <person name="Scott M.A."/>
            <person name="Spackman E."/>
            <person name="Goraichik I."/>
            <person name="Dimitrov K.M."/>
            <person name="Suarez D.L."/>
            <person name="Swayne D.E."/>
        </authorList>
    </citation>
    <scope>NUCLEOTIDE SEQUENCE [LARGE SCALE GENOMIC DNA]</scope>
    <source>
        <strain evidence="3 4">CECT 7691</strain>
    </source>
</reference>
<dbReference type="InParanoid" id="A0A1Y5S321"/>
<keyword evidence="1 2" id="KW-0732">Signal</keyword>
<keyword evidence="4" id="KW-1185">Reference proteome</keyword>
<dbReference type="GO" id="GO:0055085">
    <property type="term" value="P:transmembrane transport"/>
    <property type="evidence" value="ECO:0007669"/>
    <property type="project" value="InterPro"/>
</dbReference>
<dbReference type="RefSeq" id="WP_217807801.1">
    <property type="nucleotide sequence ID" value="NZ_FWFR01000001.1"/>
</dbReference>
<feature type="signal peptide" evidence="2">
    <location>
        <begin position="1"/>
        <end position="22"/>
    </location>
</feature>